<dbReference type="PANTHER" id="PTHR47442:SF1">
    <property type="entry name" value="MYND-TYPE ZINC FINGER PROTEIN MUB1"/>
    <property type="match status" value="1"/>
</dbReference>
<evidence type="ECO:0000313" key="2">
    <source>
        <dbReference type="EMBL" id="ELU41036.1"/>
    </source>
</evidence>
<accession>L8WSB9</accession>
<dbReference type="OrthoDB" id="5594178at2759"/>
<dbReference type="PANTHER" id="PTHR47442">
    <property type="entry name" value="MYND-TYPE ZINC FINGER PROTEIN MUB1"/>
    <property type="match status" value="1"/>
</dbReference>
<dbReference type="EMBL" id="AFRT01001214">
    <property type="protein sequence ID" value="ELU41036.1"/>
    <property type="molecule type" value="Genomic_DNA"/>
</dbReference>
<reference evidence="2 3" key="1">
    <citation type="journal article" date="2013" name="Nat. Commun.">
        <title>The evolution and pathogenic mechanisms of the rice sheath blight pathogen.</title>
        <authorList>
            <person name="Zheng A."/>
            <person name="Lin R."/>
            <person name="Xu L."/>
            <person name="Qin P."/>
            <person name="Tang C."/>
            <person name="Ai P."/>
            <person name="Zhang D."/>
            <person name="Liu Y."/>
            <person name="Sun Z."/>
            <person name="Feng H."/>
            <person name="Wang Y."/>
            <person name="Chen Y."/>
            <person name="Liang X."/>
            <person name="Fu R."/>
            <person name="Li Q."/>
            <person name="Zhang J."/>
            <person name="Yu X."/>
            <person name="Xie Z."/>
            <person name="Ding L."/>
            <person name="Guan P."/>
            <person name="Tang J."/>
            <person name="Liang Y."/>
            <person name="Wang S."/>
            <person name="Deng Q."/>
            <person name="Li S."/>
            <person name="Zhu J."/>
            <person name="Wang L."/>
            <person name="Liu H."/>
            <person name="Li P."/>
        </authorList>
    </citation>
    <scope>NUCLEOTIDE SEQUENCE [LARGE SCALE GENOMIC DNA]</scope>
    <source>
        <strain evidence="3">AG-1 IA</strain>
    </source>
</reference>
<evidence type="ECO:0000313" key="3">
    <source>
        <dbReference type="Proteomes" id="UP000011668"/>
    </source>
</evidence>
<dbReference type="GO" id="GO:1990304">
    <property type="term" value="C:MUB1-RAD6-UBR2 ubiquitin ligase complex"/>
    <property type="evidence" value="ECO:0007669"/>
    <property type="project" value="TreeGrafter"/>
</dbReference>
<dbReference type="InterPro" id="IPR051664">
    <property type="entry name" value="MYND-type_zinc_finger"/>
</dbReference>
<proteinExistence type="predicted"/>
<dbReference type="HOGENOM" id="CLU_072656_0_0_1"/>
<dbReference type="GO" id="GO:0006511">
    <property type="term" value="P:ubiquitin-dependent protein catabolic process"/>
    <property type="evidence" value="ECO:0007669"/>
    <property type="project" value="TreeGrafter"/>
</dbReference>
<organism evidence="2 3">
    <name type="scientific">Thanatephorus cucumeris (strain AG1-IA)</name>
    <name type="common">Rice sheath blight fungus</name>
    <name type="synonym">Rhizoctonia solani</name>
    <dbReference type="NCBI Taxonomy" id="983506"/>
    <lineage>
        <taxon>Eukaryota</taxon>
        <taxon>Fungi</taxon>
        <taxon>Dikarya</taxon>
        <taxon>Basidiomycota</taxon>
        <taxon>Agaricomycotina</taxon>
        <taxon>Agaricomycetes</taxon>
        <taxon>Cantharellales</taxon>
        <taxon>Ceratobasidiaceae</taxon>
        <taxon>Rhizoctonia</taxon>
        <taxon>Rhizoctonia solani AG-1</taxon>
    </lineage>
</organism>
<name>L8WSB9_THACA</name>
<feature type="compositionally biased region" description="Basic and acidic residues" evidence="1">
    <location>
        <begin position="22"/>
        <end position="40"/>
    </location>
</feature>
<keyword evidence="3" id="KW-1185">Reference proteome</keyword>
<sequence length="331" mass="37108">MGRKWSDDVTLGTAERQGCATERGRDEVDSDQHASDDTRLSDPTSVTWTPQCLLPYTAQTAMRESNFAFPPQNRACVCITSQLYDRRALDATSALPLYNSLTHLVYLTSTSPRIREILTLDGGLERLVRILRDFCANPPRRRDAAWIYGLSPPDATPSDDLPKRIDHRISPTTYDLGDDDNDFFLESSSRAELEKAAHRFKIGPSRVHEFALQKPHPTAHSIPYIPTPGTPFPYQIDPLAARTFSLAFQCVVNIGVRGSEHIRRRVVQAGALGVVSCIVWIKGKGFAIGKHISLTARDDAIRHASHELLRTLTNLHYRPIGHWFRCSSRVP</sequence>
<gene>
    <name evidence="2" type="ORF">AG1IA_04934</name>
</gene>
<comment type="caution">
    <text evidence="2">The sequence shown here is derived from an EMBL/GenBank/DDBJ whole genome shotgun (WGS) entry which is preliminary data.</text>
</comment>
<evidence type="ECO:0000256" key="1">
    <source>
        <dbReference type="SAM" id="MobiDB-lite"/>
    </source>
</evidence>
<dbReference type="AlphaFoldDB" id="L8WSB9"/>
<dbReference type="GO" id="GO:0007163">
    <property type="term" value="P:establishment or maintenance of cell polarity"/>
    <property type="evidence" value="ECO:0007669"/>
    <property type="project" value="TreeGrafter"/>
</dbReference>
<feature type="region of interest" description="Disordered" evidence="1">
    <location>
        <begin position="1"/>
        <end position="44"/>
    </location>
</feature>
<dbReference type="Proteomes" id="UP000011668">
    <property type="component" value="Unassembled WGS sequence"/>
</dbReference>
<protein>
    <submittedName>
        <fullName evidence="2">Uncharacterized protein</fullName>
    </submittedName>
</protein>